<reference evidence="2" key="1">
    <citation type="submission" date="2025-08" db="UniProtKB">
        <authorList>
            <consortium name="RefSeq"/>
        </authorList>
    </citation>
    <scope>IDENTIFICATION</scope>
    <source>
        <tissue evidence="2">Whole sample</tissue>
    </source>
</reference>
<dbReference type="Proteomes" id="UP000694844">
    <property type="component" value="Chromosome 9"/>
</dbReference>
<protein>
    <submittedName>
        <fullName evidence="2">Uncharacterized protein LOC111114032</fullName>
    </submittedName>
</protein>
<sequence>MDVFPKNIGTGFQHVCESVFVRLCQIVGTSVQVAFMRETRNIKELVDRLAADNDDVIHLESGSRREGFRLEGSDIEIMFWPNDYRVIWDLIQSEYYDTASKNLILADSSMSPPGFTLLESLTPNTYSEFRSAFIRVNDRMYISSSLFRGTMQL</sequence>
<accession>A0A8B8BYV5</accession>
<name>A0A8B8BYV5_CRAVI</name>
<proteinExistence type="predicted"/>
<dbReference type="RefSeq" id="XP_022308029.1">
    <property type="nucleotide sequence ID" value="XM_022452321.1"/>
</dbReference>
<dbReference type="AlphaFoldDB" id="A0A8B8BYV5"/>
<evidence type="ECO:0000313" key="2">
    <source>
        <dbReference type="RefSeq" id="XP_022308029.1"/>
    </source>
</evidence>
<dbReference type="KEGG" id="cvn:111114032"/>
<dbReference type="OrthoDB" id="6188080at2759"/>
<gene>
    <name evidence="2" type="primary">LOC111114032</name>
</gene>
<keyword evidence="1" id="KW-1185">Reference proteome</keyword>
<evidence type="ECO:0000313" key="1">
    <source>
        <dbReference type="Proteomes" id="UP000694844"/>
    </source>
</evidence>
<organism evidence="1 2">
    <name type="scientific">Crassostrea virginica</name>
    <name type="common">Eastern oyster</name>
    <dbReference type="NCBI Taxonomy" id="6565"/>
    <lineage>
        <taxon>Eukaryota</taxon>
        <taxon>Metazoa</taxon>
        <taxon>Spiralia</taxon>
        <taxon>Lophotrochozoa</taxon>
        <taxon>Mollusca</taxon>
        <taxon>Bivalvia</taxon>
        <taxon>Autobranchia</taxon>
        <taxon>Pteriomorphia</taxon>
        <taxon>Ostreida</taxon>
        <taxon>Ostreoidea</taxon>
        <taxon>Ostreidae</taxon>
        <taxon>Crassostrea</taxon>
    </lineage>
</organism>
<dbReference type="GeneID" id="111114032"/>